<dbReference type="AlphaFoldDB" id="A0A9N9CHL4"/>
<proteinExistence type="predicted"/>
<dbReference type="EMBL" id="CAJVPL010002146">
    <property type="protein sequence ID" value="CAG8600675.1"/>
    <property type="molecule type" value="Genomic_DNA"/>
</dbReference>
<evidence type="ECO:0000256" key="1">
    <source>
        <dbReference type="SAM" id="MobiDB-lite"/>
    </source>
</evidence>
<name>A0A9N9CHL4_9GLOM</name>
<comment type="caution">
    <text evidence="2">The sequence shown here is derived from an EMBL/GenBank/DDBJ whole genome shotgun (WGS) entry which is preliminary data.</text>
</comment>
<dbReference type="Proteomes" id="UP000789831">
    <property type="component" value="Unassembled WGS sequence"/>
</dbReference>
<sequence length="90" mass="10242">MAERTERELNDAKKELEDAKRALANFEGDVDDEDRGARRQEKARLEDKEKRLGEAKEARLKQVEELQRALIPTTTTQPGNDFDSGVGDIE</sequence>
<feature type="compositionally biased region" description="Basic and acidic residues" evidence="1">
    <location>
        <begin position="35"/>
        <end position="53"/>
    </location>
</feature>
<gene>
    <name evidence="2" type="ORF">AGERDE_LOCUS9086</name>
</gene>
<reference evidence="2" key="1">
    <citation type="submission" date="2021-06" db="EMBL/GenBank/DDBJ databases">
        <authorList>
            <person name="Kallberg Y."/>
            <person name="Tangrot J."/>
            <person name="Rosling A."/>
        </authorList>
    </citation>
    <scope>NUCLEOTIDE SEQUENCE</scope>
    <source>
        <strain evidence="2">MT106</strain>
    </source>
</reference>
<evidence type="ECO:0000313" key="3">
    <source>
        <dbReference type="Proteomes" id="UP000789831"/>
    </source>
</evidence>
<keyword evidence="3" id="KW-1185">Reference proteome</keyword>
<protein>
    <submittedName>
        <fullName evidence="2">4345_t:CDS:1</fullName>
    </submittedName>
</protein>
<evidence type="ECO:0000313" key="2">
    <source>
        <dbReference type="EMBL" id="CAG8600675.1"/>
    </source>
</evidence>
<feature type="region of interest" description="Disordered" evidence="1">
    <location>
        <begin position="23"/>
        <end position="53"/>
    </location>
</feature>
<accession>A0A9N9CHL4</accession>
<organism evidence="2 3">
    <name type="scientific">Ambispora gerdemannii</name>
    <dbReference type="NCBI Taxonomy" id="144530"/>
    <lineage>
        <taxon>Eukaryota</taxon>
        <taxon>Fungi</taxon>
        <taxon>Fungi incertae sedis</taxon>
        <taxon>Mucoromycota</taxon>
        <taxon>Glomeromycotina</taxon>
        <taxon>Glomeromycetes</taxon>
        <taxon>Archaeosporales</taxon>
        <taxon>Ambisporaceae</taxon>
        <taxon>Ambispora</taxon>
    </lineage>
</organism>